<reference evidence="1 2" key="3">
    <citation type="journal article" date="2004" name="Nature">
        <title>Finishing the euchromatic sequence of the human genome.</title>
        <authorList>
            <consortium name="International Human Genome Sequencing Consortium"/>
        </authorList>
    </citation>
    <scope>NUCLEOTIDE SEQUENCE [LARGE SCALE GENOMIC DNA]</scope>
</reference>
<protein>
    <submittedName>
        <fullName evidence="1">RIO kinase 2</fullName>
    </submittedName>
</protein>
<organism evidence="1 2">
    <name type="scientific">Homo sapiens</name>
    <name type="common">Human</name>
    <dbReference type="NCBI Taxonomy" id="9606"/>
    <lineage>
        <taxon>Eukaryota</taxon>
        <taxon>Metazoa</taxon>
        <taxon>Chordata</taxon>
        <taxon>Craniata</taxon>
        <taxon>Vertebrata</taxon>
        <taxon>Euteleostomi</taxon>
        <taxon>Mammalia</taxon>
        <taxon>Eutheria</taxon>
        <taxon>Euarchontoglires</taxon>
        <taxon>Primates</taxon>
        <taxon>Haplorrhini</taxon>
        <taxon>Catarrhini</taxon>
        <taxon>Hominidae</taxon>
        <taxon>Homo</taxon>
    </lineage>
</organism>
<evidence type="ECO:0007829" key="3">
    <source>
        <dbReference type="PubMed" id="22814378"/>
    </source>
</evidence>
<dbReference type="Ensembl" id="ENST00000510384.1">
    <property type="protein sequence ID" value="ENSP00000424325.1"/>
    <property type="gene ID" value="ENSG00000058729.12"/>
</dbReference>
<reference evidence="1" key="5">
    <citation type="submission" date="2025-08" db="UniProtKB">
        <authorList>
            <consortium name="Ensembl"/>
        </authorList>
    </citation>
    <scope>IDENTIFICATION</scope>
</reference>
<dbReference type="OrthoDB" id="10258631at2759"/>
<dbReference type="Proteomes" id="UP000005640">
    <property type="component" value="Chromosome 5"/>
</dbReference>
<reference evidence="3" key="4">
    <citation type="journal article" date="2012" name="Proc. Natl. Acad. Sci. U.S.A.">
        <title>N-terminal acetylome analyses and functional insights of the N-terminal acetyltransferase NatB.</title>
        <authorList>
            <person name="Van Damme P."/>
            <person name="Lasa M."/>
            <person name="Polevoda B."/>
            <person name="Gazquez C."/>
            <person name="Elosegui-Artola A."/>
            <person name="Kim D.S."/>
            <person name="De Juan-Pardo E."/>
            <person name="Demeyer K."/>
            <person name="Hole K."/>
            <person name="Larrea E."/>
            <person name="Timmerman E."/>
            <person name="Prieto J."/>
            <person name="Arnesen T."/>
            <person name="Sherman F."/>
            <person name="Gevaert K."/>
            <person name="Aldabe R."/>
        </authorList>
    </citation>
    <scope>IDENTIFICATION BY MASS SPECTROMETRY [LARGE SCALE ANALYSIS]</scope>
</reference>
<dbReference type="ProteomicsDB" id="13569"/>
<reference evidence="1" key="6">
    <citation type="submission" date="2025-09" db="UniProtKB">
        <authorList>
            <consortium name="Ensembl"/>
        </authorList>
    </citation>
    <scope>IDENTIFICATION</scope>
</reference>
<dbReference type="AlphaFoldDB" id="D6RB96"/>
<dbReference type="VEuPathDB" id="HostDB:ENSG00000058729"/>
<name>D6RB96_HUMAN</name>
<dbReference type="Ensembl" id="ENST00000510384.1">
    <property type="protein sequence ID" value="ENSP00000424325.1"/>
    <property type="gene ID" value="ENSG00000058729.11"/>
</dbReference>
<dbReference type="EMBL" id="AC008865">
    <property type="status" value="NOT_ANNOTATED_CDS"/>
    <property type="molecule type" value="Genomic_DNA"/>
</dbReference>
<sequence length="37" mass="4267">MGKVNVAKLRYMSRDDFRVLTAVRNPPFLFSLPLNTV</sequence>
<dbReference type="HGNC" id="HGNC:18999">
    <property type="gene designation" value="RIOK2"/>
</dbReference>
<evidence type="ECO:0000313" key="2">
    <source>
        <dbReference type="Proteomes" id="UP000005640"/>
    </source>
</evidence>
<proteinExistence type="evidence at protein level"/>
<accession>D6RB96</accession>
<dbReference type="UCSC" id="uc063frd.1">
    <property type="organism name" value="human"/>
</dbReference>
<dbReference type="Bgee" id="ENSG00000058729">
    <property type="expression patterns" value="Expressed in oocyte and 181 other cell types or tissues"/>
</dbReference>
<gene>
    <name evidence="1" type="primary">RIOK2</name>
</gene>
<dbReference type="GeneTree" id="ENSGT00390000003255"/>
<dbReference type="OpenTargets" id="ENSG00000058729"/>
<reference evidence="1 2" key="1">
    <citation type="journal article" date="2001" name="Nature">
        <title>Initial sequencing and analysis of the human genome.</title>
        <authorList>
            <consortium name="International Human Genome Sequencing Consortium"/>
            <person name="Lander E.S."/>
            <person name="Linton L.M."/>
            <person name="Birren B."/>
            <person name="Nusbaum C."/>
            <person name="Zody M.C."/>
            <person name="Baldwin J."/>
            <person name="Devon K."/>
            <person name="Dewar K."/>
            <person name="Doyle M."/>
            <person name="FitzHugh W."/>
            <person name="Funke R."/>
            <person name="Gage D."/>
            <person name="Harris K."/>
            <person name="Heaford A."/>
            <person name="Howland J."/>
            <person name="Kann L."/>
            <person name="Lehoczky J."/>
            <person name="LeVine R."/>
            <person name="McEwan P."/>
            <person name="McKernan K."/>
            <person name="Meldrim J."/>
            <person name="Mesirov J.P."/>
            <person name="Miranda C."/>
            <person name="Morris W."/>
            <person name="Naylor J."/>
            <person name="Raymond C."/>
            <person name="Rosetti M."/>
            <person name="Santos R."/>
            <person name="Sheridan A."/>
            <person name="Sougnez C."/>
            <person name="Stange-Thomann N."/>
            <person name="Stojanovic N."/>
            <person name="Subramanian A."/>
            <person name="Wyman D."/>
            <person name="Rogers J."/>
            <person name="Sulston J."/>
            <person name="Ainscough R."/>
            <person name="Beck S."/>
            <person name="Bentley D."/>
            <person name="Burton J."/>
            <person name="Clee C."/>
            <person name="Carter N."/>
            <person name="Coulson A."/>
            <person name="Deadman R."/>
            <person name="Deloukas P."/>
            <person name="Dunham A."/>
            <person name="Dunham I."/>
            <person name="Durbin R."/>
            <person name="French L."/>
            <person name="Grafham D."/>
            <person name="Gregory S."/>
            <person name="Hubbard T."/>
            <person name="Humphray S."/>
            <person name="Hunt A."/>
            <person name="Jones M."/>
            <person name="Lloyd C."/>
            <person name="McMurray A."/>
            <person name="Matthews L."/>
            <person name="Mercer S."/>
            <person name="Milne S."/>
            <person name="Mullikin J.C."/>
            <person name="Mungall A."/>
            <person name="Plumb R."/>
            <person name="Ross M."/>
            <person name="Shownkeen R."/>
            <person name="Sims S."/>
            <person name="Waterston R.H."/>
            <person name="Wilson R.K."/>
            <person name="Hillier L.W."/>
            <person name="McPherson J.D."/>
            <person name="Marra M.A."/>
            <person name="Mardis E.R."/>
            <person name="Fulton L.A."/>
            <person name="Chinwalla A.T."/>
            <person name="Pepin K.H."/>
            <person name="Gish W.R."/>
            <person name="Chissoe S.L."/>
            <person name="Wendl M.C."/>
            <person name="Delehaunty K.D."/>
            <person name="Miner T.L."/>
            <person name="Delehaunty A."/>
            <person name="Kramer J.B."/>
            <person name="Cook L.L."/>
            <person name="Fulton R.S."/>
            <person name="Johnson D.L."/>
            <person name="Minx P.J."/>
            <person name="Clifton S.W."/>
            <person name="Hawkins T."/>
            <person name="Branscomb E."/>
            <person name="Predki P."/>
            <person name="Richardson P."/>
            <person name="Wenning S."/>
            <person name="Slezak T."/>
            <person name="Doggett N."/>
            <person name="Cheng J.F."/>
            <person name="Olsen A."/>
            <person name="Lucas S."/>
            <person name="Elkin C."/>
            <person name="Uberbacher E."/>
            <person name="Frazier M."/>
            <person name="Gibbs R.A."/>
            <person name="Muzny D.M."/>
            <person name="Scherer S.E."/>
            <person name="Bouck J.B."/>
            <person name="Sodergren E.J."/>
            <person name="Worley K.C."/>
            <person name="Rives C.M."/>
            <person name="Gorrell J.H."/>
            <person name="Metzker M.L."/>
            <person name="Naylor S.L."/>
            <person name="Kucherlapati R.S."/>
            <person name="Nelson D.L."/>
            <person name="Weinstock G.M."/>
            <person name="Sakaki Y."/>
            <person name="Fujiyama A."/>
            <person name="Hattori M."/>
            <person name="Yada T."/>
            <person name="Toyoda A."/>
            <person name="Itoh T."/>
            <person name="Kawagoe C."/>
            <person name="Watanabe H."/>
            <person name="Totoki Y."/>
            <person name="Taylor T."/>
            <person name="Weissenbach J."/>
            <person name="Heilig R."/>
            <person name="Saurin W."/>
            <person name="Artiguenave F."/>
            <person name="Brottier P."/>
            <person name="Bruls T."/>
            <person name="Pelletier E."/>
            <person name="Robert C."/>
            <person name="Wincker P."/>
            <person name="Smith D.R."/>
            <person name="Doucette-Stamm L."/>
            <person name="Rubenfield M."/>
            <person name="Weinstock K."/>
            <person name="Lee H.M."/>
            <person name="Dubois J."/>
            <person name="Rosenthal A."/>
            <person name="Platzer M."/>
            <person name="Nyakatura G."/>
            <person name="Taudien S."/>
            <person name="Rump A."/>
            <person name="Yang H."/>
            <person name="Yu J."/>
            <person name="Wang J."/>
            <person name="Huang G."/>
            <person name="Gu J."/>
            <person name="Hood L."/>
            <person name="Rowen L."/>
            <person name="Madan A."/>
            <person name="Qin S."/>
            <person name="Davis R.W."/>
            <person name="Federspiel N.A."/>
            <person name="Abola A.P."/>
            <person name="Proctor M.J."/>
            <person name="Myers R.M."/>
            <person name="Schmutz J."/>
            <person name="Dickson M."/>
            <person name="Grimwood J."/>
            <person name="Cox D.R."/>
            <person name="Olson M.V."/>
            <person name="Kaul R."/>
            <person name="Raymond C."/>
            <person name="Shimizu N."/>
            <person name="Kawasaki K."/>
            <person name="Minoshima S."/>
            <person name="Evans G.A."/>
            <person name="Athanasiou M."/>
            <person name="Schultz R."/>
            <person name="Roe B.A."/>
            <person name="Chen F."/>
            <person name="Pan H."/>
            <person name="Ramser J."/>
            <person name="Lehrach H."/>
            <person name="Reinhardt R."/>
            <person name="McCombie W.R."/>
            <person name="de la Bastide M."/>
            <person name="Dedhia N."/>
            <person name="Blocker H."/>
            <person name="Hornischer K."/>
            <person name="Nordsiek G."/>
            <person name="Agarwala R."/>
            <person name="Aravind L."/>
            <person name="Bailey J.A."/>
            <person name="Bateman A."/>
            <person name="Batzoglou S."/>
            <person name="Birney E."/>
            <person name="Bork P."/>
            <person name="Brown D.G."/>
            <person name="Burge C.B."/>
            <person name="Cerutti L."/>
            <person name="Chen H.C."/>
            <person name="Church D."/>
            <person name="Clamp M."/>
            <person name="Copley R.R."/>
            <person name="Doerks T."/>
            <person name="Eddy S.R."/>
            <person name="Eichler E.E."/>
            <person name="Furey T.S."/>
            <person name="Galagan J."/>
            <person name="Gilbert J.G."/>
            <person name="Harmon C."/>
            <person name="Hayashizaki Y."/>
            <person name="Haussler D."/>
            <person name="Hermjakob H."/>
            <person name="Hokamp K."/>
            <person name="Jang W."/>
            <person name="Johnson L.S."/>
            <person name="Jones T.A."/>
            <person name="Kasif S."/>
            <person name="Kaspryzk A."/>
            <person name="Kennedy S."/>
            <person name="Kent W.J."/>
            <person name="Kitts P."/>
            <person name="Koonin E.V."/>
            <person name="Korf I."/>
            <person name="Kulp D."/>
            <person name="Lancet D."/>
            <person name="Lowe T.M."/>
            <person name="McLysaght A."/>
            <person name="Mikkelsen T."/>
            <person name="Moran J.V."/>
            <person name="Mulder N."/>
            <person name="Pollara V.J."/>
            <person name="Ponting C.P."/>
            <person name="Schuler G."/>
            <person name="Schultz J."/>
            <person name="Slater G."/>
            <person name="Smit A.F."/>
            <person name="Stupka E."/>
            <person name="Szustakowski J."/>
            <person name="Thierry-Mieg D."/>
            <person name="Thierry-Mieg J."/>
            <person name="Wagner L."/>
            <person name="Wallis J."/>
            <person name="Wheeler R."/>
            <person name="Williams A."/>
            <person name="Wolf Y.I."/>
            <person name="Wolfe K.H."/>
            <person name="Yang S.P."/>
            <person name="Yeh R.F."/>
            <person name="Collins F."/>
            <person name="Guyer M.S."/>
            <person name="Peterson J."/>
            <person name="Felsenfeld A."/>
            <person name="Wetterstrand K.A."/>
            <person name="Patrinos A."/>
            <person name="Morgan M.J."/>
            <person name="de Jong P."/>
            <person name="Catanese J.J."/>
            <person name="Osoegawa K."/>
            <person name="Shizuya H."/>
            <person name="Choi S."/>
            <person name="Chen Y.J."/>
        </authorList>
    </citation>
    <scope>NUCLEOTIDE SEQUENCE [LARGE SCALE GENOMIC DNA]</scope>
</reference>
<reference evidence="1 2" key="2">
    <citation type="journal article" date="2004" name="Nature">
        <title>The DNA sequence and comparative analysis of human chromosome 5.</title>
        <authorList>
            <person name="Schmutz J."/>
            <person name="Martin J."/>
            <person name="Terry A."/>
            <person name="Couronne O."/>
            <person name="Grimwood J."/>
            <person name="Lowry S."/>
            <person name="Gordon L.A."/>
            <person name="Scott D."/>
            <person name="Xie G."/>
            <person name="Huang W."/>
            <person name="Hellsten U."/>
            <person name="Tran-Gyamfi M."/>
            <person name="She X."/>
            <person name="Prabhakar S."/>
            <person name="Aerts A."/>
            <person name="Altherr M."/>
            <person name="Bajorek E."/>
            <person name="Black S."/>
            <person name="Branscomb E."/>
            <person name="Caoile C."/>
            <person name="Challacombe J.F."/>
            <person name="Chan Y.M."/>
            <person name="Denys M."/>
            <person name="Detter J.C."/>
            <person name="Escobar J."/>
            <person name="Flowers D."/>
            <person name="Fotopulos D."/>
            <person name="Glavina T."/>
            <person name="Gomez M."/>
            <person name="Gonzales E."/>
            <person name="Goodstein D."/>
            <person name="Grigoriev I."/>
            <person name="Groza M."/>
            <person name="Hammon N."/>
            <person name="Hawkins T."/>
            <person name="Haydu L."/>
            <person name="Israni S."/>
            <person name="Jett J."/>
            <person name="Kadner K."/>
            <person name="Kimball H."/>
            <person name="Kobayashi A."/>
            <person name="Lopez F."/>
            <person name="Lou Y."/>
            <person name="Martinez D."/>
            <person name="Medina C."/>
            <person name="Morgan J."/>
            <person name="Nandkeshwar R."/>
            <person name="Noonan J.P."/>
            <person name="Pitluck S."/>
            <person name="Pollard M."/>
            <person name="Predki P."/>
            <person name="Priest J."/>
            <person name="Ramirez L."/>
            <person name="Retterer J."/>
            <person name="Rodriguez A."/>
            <person name="Rogers S."/>
            <person name="Salamov A."/>
            <person name="Salazar A."/>
            <person name="Thayer N."/>
            <person name="Tice H."/>
            <person name="Tsai M."/>
            <person name="Ustaszewska A."/>
            <person name="Vo N."/>
            <person name="Wheeler J."/>
            <person name="Wu K."/>
            <person name="Yang J."/>
            <person name="Dickson M."/>
            <person name="Cheng J.F."/>
            <person name="Eichler E.E."/>
            <person name="Olsen A."/>
            <person name="Pennacchio L.A."/>
            <person name="Rokhsar D.S."/>
            <person name="Richardson P."/>
            <person name="Lucas S.M."/>
            <person name="Myers R.M."/>
            <person name="Rubin E.M."/>
        </authorList>
    </citation>
    <scope>NUCLEOTIDE SEQUENCE [LARGE SCALE GENOMIC DNA]</scope>
</reference>
<keyword evidence="2" id="KW-1185">Reference proteome</keyword>
<dbReference type="ChiTaRS" id="RIOK2">
    <property type="organism name" value="human"/>
</dbReference>
<dbReference type="EMBL" id="AC008883">
    <property type="status" value="NOT_ANNOTATED_CDS"/>
    <property type="molecule type" value="Genomic_DNA"/>
</dbReference>
<dbReference type="HOGENOM" id="CLU_3350872_0_0_1"/>
<evidence type="ECO:0000313" key="1">
    <source>
        <dbReference type="Ensembl" id="ENSP00000424325.1"/>
    </source>
</evidence>
<dbReference type="ExpressionAtlas" id="D6RB96">
    <property type="expression patterns" value="baseline and differential"/>
</dbReference>